<sequence>MKTNNDESMTLLRMKCNDRTSSEDAMTGKLISKAMESWGRTMRFQLNAGEFWDWKMRDRLHGLWDAMDRLRDRLCYEIRQRNNKAGRAVDDSLEEEVQRSHIFRGYHDRKVNIQSDGILGKNNEVPTEPGGILGLEDANDLSRHLDEKCLPLRSG</sequence>
<protein>
    <submittedName>
        <fullName evidence="1">Uncharacterized protein</fullName>
    </submittedName>
</protein>
<keyword evidence="2" id="KW-1185">Reference proteome</keyword>
<comment type="caution">
    <text evidence="1">The sequence shown here is derived from an EMBL/GenBank/DDBJ whole genome shotgun (WGS) entry which is preliminary data.</text>
</comment>
<evidence type="ECO:0000313" key="1">
    <source>
        <dbReference type="EMBL" id="GIY33135.1"/>
    </source>
</evidence>
<evidence type="ECO:0000313" key="2">
    <source>
        <dbReference type="Proteomes" id="UP001054837"/>
    </source>
</evidence>
<reference evidence="1 2" key="1">
    <citation type="submission" date="2021-06" db="EMBL/GenBank/DDBJ databases">
        <title>Caerostris darwini draft genome.</title>
        <authorList>
            <person name="Kono N."/>
            <person name="Arakawa K."/>
        </authorList>
    </citation>
    <scope>NUCLEOTIDE SEQUENCE [LARGE SCALE GENOMIC DNA]</scope>
</reference>
<dbReference type="EMBL" id="BPLQ01007907">
    <property type="protein sequence ID" value="GIY33135.1"/>
    <property type="molecule type" value="Genomic_DNA"/>
</dbReference>
<organism evidence="1 2">
    <name type="scientific">Caerostris darwini</name>
    <dbReference type="NCBI Taxonomy" id="1538125"/>
    <lineage>
        <taxon>Eukaryota</taxon>
        <taxon>Metazoa</taxon>
        <taxon>Ecdysozoa</taxon>
        <taxon>Arthropoda</taxon>
        <taxon>Chelicerata</taxon>
        <taxon>Arachnida</taxon>
        <taxon>Araneae</taxon>
        <taxon>Araneomorphae</taxon>
        <taxon>Entelegynae</taxon>
        <taxon>Araneoidea</taxon>
        <taxon>Araneidae</taxon>
        <taxon>Caerostris</taxon>
    </lineage>
</organism>
<accession>A0AAV4SG49</accession>
<dbReference type="Proteomes" id="UP001054837">
    <property type="component" value="Unassembled WGS sequence"/>
</dbReference>
<dbReference type="AlphaFoldDB" id="A0AAV4SG49"/>
<gene>
    <name evidence="1" type="ORF">CDAR_106221</name>
</gene>
<name>A0AAV4SG49_9ARAC</name>
<proteinExistence type="predicted"/>